<gene>
    <name evidence="2" type="ORF">FOZ62_005883</name>
</gene>
<comment type="caution">
    <text evidence="2">The sequence shown here is derived from an EMBL/GenBank/DDBJ whole genome shotgun (WGS) entry which is preliminary data.</text>
</comment>
<protein>
    <submittedName>
        <fullName evidence="2">Uncharacterized protein</fullName>
    </submittedName>
</protein>
<proteinExistence type="predicted"/>
<reference evidence="2 3" key="1">
    <citation type="submission" date="2020-04" db="EMBL/GenBank/DDBJ databases">
        <title>Perkinsus olseni comparative genomics.</title>
        <authorList>
            <person name="Bogema D.R."/>
        </authorList>
    </citation>
    <scope>NUCLEOTIDE SEQUENCE [LARGE SCALE GENOMIC DNA]</scope>
    <source>
        <strain evidence="2">ATCC PRA-205</strain>
    </source>
</reference>
<organism evidence="2 3">
    <name type="scientific">Perkinsus olseni</name>
    <name type="common">Perkinsus atlanticus</name>
    <dbReference type="NCBI Taxonomy" id="32597"/>
    <lineage>
        <taxon>Eukaryota</taxon>
        <taxon>Sar</taxon>
        <taxon>Alveolata</taxon>
        <taxon>Perkinsozoa</taxon>
        <taxon>Perkinsea</taxon>
        <taxon>Perkinsida</taxon>
        <taxon>Perkinsidae</taxon>
        <taxon>Perkinsus</taxon>
    </lineage>
</organism>
<dbReference type="EMBL" id="JABANM010034102">
    <property type="protein sequence ID" value="KAF4700182.1"/>
    <property type="molecule type" value="Genomic_DNA"/>
</dbReference>
<feature type="region of interest" description="Disordered" evidence="1">
    <location>
        <begin position="42"/>
        <end position="148"/>
    </location>
</feature>
<evidence type="ECO:0000313" key="3">
    <source>
        <dbReference type="Proteomes" id="UP000574390"/>
    </source>
</evidence>
<dbReference type="Proteomes" id="UP000574390">
    <property type="component" value="Unassembled WGS sequence"/>
</dbReference>
<feature type="compositionally biased region" description="Polar residues" evidence="1">
    <location>
        <begin position="121"/>
        <end position="140"/>
    </location>
</feature>
<feature type="compositionally biased region" description="Basic and acidic residues" evidence="1">
    <location>
        <begin position="83"/>
        <end position="98"/>
    </location>
</feature>
<accession>A0A7J6PVY1</accession>
<dbReference type="AlphaFoldDB" id="A0A7J6PVY1"/>
<evidence type="ECO:0000256" key="1">
    <source>
        <dbReference type="SAM" id="MobiDB-lite"/>
    </source>
</evidence>
<name>A0A7J6PVY1_PEROL</name>
<sequence length="148" mass="15558">MRERGADGRLTGAPLYPAIGAAAADLGSRYSMVCRSRIVAAARGGPQEESAAPALPEGPNAVSLEDPTSLAETARSKLSAFTNREKARLHTEEEHKENSMNTAQVGASHPASLVQAVDSGNPASQFCPTPQPRYTSTPPSNRDEDRGS</sequence>
<evidence type="ECO:0000313" key="2">
    <source>
        <dbReference type="EMBL" id="KAF4700182.1"/>
    </source>
</evidence>